<comment type="caution">
    <text evidence="2">The sequence shown here is derived from an EMBL/GenBank/DDBJ whole genome shotgun (WGS) entry which is preliminary data.</text>
</comment>
<evidence type="ECO:0000313" key="1">
    <source>
        <dbReference type="EMBL" id="PJZ69060.1"/>
    </source>
</evidence>
<name>A0A2M9ZQY9_9LEPT</name>
<dbReference type="EMBL" id="NPDY01000013">
    <property type="protein sequence ID" value="PJZ69060.1"/>
    <property type="molecule type" value="Genomic_DNA"/>
</dbReference>
<evidence type="ECO:0000313" key="2">
    <source>
        <dbReference type="EMBL" id="PJZ74454.1"/>
    </source>
</evidence>
<dbReference type="Proteomes" id="UP000231990">
    <property type="component" value="Unassembled WGS sequence"/>
</dbReference>
<dbReference type="EMBL" id="NPDZ01000002">
    <property type="protein sequence ID" value="PJZ74454.1"/>
    <property type="molecule type" value="Genomic_DNA"/>
</dbReference>
<gene>
    <name evidence="1" type="ORF">CH360_13065</name>
    <name evidence="2" type="ORF">CH373_04265</name>
</gene>
<protein>
    <submittedName>
        <fullName evidence="2">Uncharacterized protein</fullName>
    </submittedName>
</protein>
<sequence length="109" mass="12144">MGAIILGFGVSCSGDEKRILQIDRLKPAKDRAPFSTERVEGEDCVGVFFPFYIPKKWDPDLQRAYDHAIEASPPGTSSIVKGEVFRREFYLPPLIFVRCIAIIGLPSGE</sequence>
<dbReference type="OrthoDB" id="329539at2"/>
<dbReference type="Proteomes" id="UP000231962">
    <property type="component" value="Unassembled WGS sequence"/>
</dbReference>
<organism evidence="2 4">
    <name type="scientific">Leptospira perolatii</name>
    <dbReference type="NCBI Taxonomy" id="2023191"/>
    <lineage>
        <taxon>Bacteria</taxon>
        <taxon>Pseudomonadati</taxon>
        <taxon>Spirochaetota</taxon>
        <taxon>Spirochaetia</taxon>
        <taxon>Leptospirales</taxon>
        <taxon>Leptospiraceae</taxon>
        <taxon>Leptospira</taxon>
    </lineage>
</organism>
<reference evidence="3 4" key="1">
    <citation type="submission" date="2017-07" db="EMBL/GenBank/DDBJ databases">
        <title>Leptospira spp. isolated from tropical soils.</title>
        <authorList>
            <person name="Thibeaux R."/>
            <person name="Iraola G."/>
            <person name="Ferres I."/>
            <person name="Bierque E."/>
            <person name="Girault D."/>
            <person name="Soupe-Gilbert M.-E."/>
            <person name="Picardeau M."/>
            <person name="Goarant C."/>
        </authorList>
    </citation>
    <scope>NUCLEOTIDE SEQUENCE [LARGE SCALE GENOMIC DNA]</scope>
    <source>
        <strain evidence="2 4">FH1-B-B1</strain>
        <strain evidence="1 3">FH1-B-C1</strain>
    </source>
</reference>
<accession>A0A2M9ZQY9</accession>
<proteinExistence type="predicted"/>
<keyword evidence="3" id="KW-1185">Reference proteome</keyword>
<evidence type="ECO:0000313" key="3">
    <source>
        <dbReference type="Proteomes" id="UP000231962"/>
    </source>
</evidence>
<evidence type="ECO:0000313" key="4">
    <source>
        <dbReference type="Proteomes" id="UP000231990"/>
    </source>
</evidence>
<dbReference type="AlphaFoldDB" id="A0A2M9ZQY9"/>